<reference evidence="1 2" key="1">
    <citation type="journal article" date="2023" name="Plants (Basel)">
        <title>Bridging the Gap: Combining Genomics and Transcriptomics Approaches to Understand Stylosanthes scabra, an Orphan Legume from the Brazilian Caatinga.</title>
        <authorList>
            <person name="Ferreira-Neto J.R.C."/>
            <person name="da Silva M.D."/>
            <person name="Binneck E."/>
            <person name="de Melo N.F."/>
            <person name="da Silva R.H."/>
            <person name="de Melo A.L.T.M."/>
            <person name="Pandolfi V."/>
            <person name="Bustamante F.O."/>
            <person name="Brasileiro-Vidal A.C."/>
            <person name="Benko-Iseppon A.M."/>
        </authorList>
    </citation>
    <scope>NUCLEOTIDE SEQUENCE [LARGE SCALE GENOMIC DNA]</scope>
    <source>
        <tissue evidence="1">Leaves</tissue>
    </source>
</reference>
<organism evidence="1 2">
    <name type="scientific">Stylosanthes scabra</name>
    <dbReference type="NCBI Taxonomy" id="79078"/>
    <lineage>
        <taxon>Eukaryota</taxon>
        <taxon>Viridiplantae</taxon>
        <taxon>Streptophyta</taxon>
        <taxon>Embryophyta</taxon>
        <taxon>Tracheophyta</taxon>
        <taxon>Spermatophyta</taxon>
        <taxon>Magnoliopsida</taxon>
        <taxon>eudicotyledons</taxon>
        <taxon>Gunneridae</taxon>
        <taxon>Pentapetalae</taxon>
        <taxon>rosids</taxon>
        <taxon>fabids</taxon>
        <taxon>Fabales</taxon>
        <taxon>Fabaceae</taxon>
        <taxon>Papilionoideae</taxon>
        <taxon>50 kb inversion clade</taxon>
        <taxon>dalbergioids sensu lato</taxon>
        <taxon>Dalbergieae</taxon>
        <taxon>Pterocarpus clade</taxon>
        <taxon>Stylosanthes</taxon>
    </lineage>
</organism>
<comment type="caution">
    <text evidence="1">The sequence shown here is derived from an EMBL/GenBank/DDBJ whole genome shotgun (WGS) entry which is preliminary data.</text>
</comment>
<evidence type="ECO:0000313" key="2">
    <source>
        <dbReference type="Proteomes" id="UP001341840"/>
    </source>
</evidence>
<evidence type="ECO:0000313" key="1">
    <source>
        <dbReference type="EMBL" id="MED6172413.1"/>
    </source>
</evidence>
<gene>
    <name evidence="1" type="ORF">PIB30_049816</name>
</gene>
<dbReference type="Proteomes" id="UP001341840">
    <property type="component" value="Unassembled WGS sequence"/>
</dbReference>
<proteinExistence type="predicted"/>
<dbReference type="EMBL" id="JASCZI010151372">
    <property type="protein sequence ID" value="MED6172413.1"/>
    <property type="molecule type" value="Genomic_DNA"/>
</dbReference>
<accession>A0ABU6VKE5</accession>
<name>A0ABU6VKE5_9FABA</name>
<sequence>MGGIGTFGYGLTPPLDLNSSAGKPSPLAKGKAKMHALPTRASPRLAAFRARLATASRPVAPVTSAVPAPPKARRTARISVKYYSRQLAERVVLQTLYPQIPTPLTSAVTQKQILDRVIQINKWLVWLKHKKRILKKIPRRIPRKRILKRIRKGIMKKGSWRSRWKKTLTRRE</sequence>
<protein>
    <submittedName>
        <fullName evidence="1">Uncharacterized protein</fullName>
    </submittedName>
</protein>
<keyword evidence="2" id="KW-1185">Reference proteome</keyword>